<evidence type="ECO:0000256" key="2">
    <source>
        <dbReference type="ARBA" id="ARBA00022555"/>
    </source>
</evidence>
<keyword evidence="5 9" id="KW-0067">ATP-binding</keyword>
<keyword evidence="8 9" id="KW-0030">Aminoacyl-tRNA synthetase</keyword>
<feature type="domain" description="Alanyl-transfer RNA synthetases family profile" evidence="10">
    <location>
        <begin position="1"/>
        <end position="590"/>
    </location>
</feature>
<comment type="similarity">
    <text evidence="1 9">Belongs to the class-II aminoacyl-tRNA synthetase family.</text>
</comment>
<evidence type="ECO:0000256" key="3">
    <source>
        <dbReference type="ARBA" id="ARBA00022598"/>
    </source>
</evidence>
<dbReference type="AlphaFoldDB" id="A0A1F8G696"/>
<dbReference type="NCBIfam" id="TIGR00344">
    <property type="entry name" value="alaS"/>
    <property type="match status" value="1"/>
</dbReference>
<evidence type="ECO:0000256" key="9">
    <source>
        <dbReference type="HAMAP-Rule" id="MF_00036"/>
    </source>
</evidence>
<dbReference type="InterPro" id="IPR045864">
    <property type="entry name" value="aa-tRNA-synth_II/BPL/LPL"/>
</dbReference>
<comment type="caution">
    <text evidence="11">The sequence shown here is derived from an EMBL/GenBank/DDBJ whole genome shotgun (WGS) entry which is preliminary data.</text>
</comment>
<feature type="binding site" evidence="9">
    <location>
        <position position="560"/>
    </location>
    <ligand>
        <name>Zn(2+)</name>
        <dbReference type="ChEBI" id="CHEBI:29105"/>
    </ligand>
</feature>
<keyword evidence="9" id="KW-0862">Zinc</keyword>
<dbReference type="FunFam" id="3.30.980.10:FF:000004">
    <property type="entry name" value="Alanine--tRNA ligase, cytoplasmic"/>
    <property type="match status" value="1"/>
</dbReference>
<keyword evidence="4 9" id="KW-0547">Nucleotide-binding</keyword>
<dbReference type="GO" id="GO:0000049">
    <property type="term" value="F:tRNA binding"/>
    <property type="evidence" value="ECO:0007669"/>
    <property type="project" value="UniProtKB-KW"/>
</dbReference>
<keyword evidence="9" id="KW-0479">Metal-binding</keyword>
<dbReference type="NCBIfam" id="NF002436">
    <property type="entry name" value="PRK01584.1"/>
    <property type="match status" value="1"/>
</dbReference>
<dbReference type="PANTHER" id="PTHR11777:SF9">
    <property type="entry name" value="ALANINE--TRNA LIGASE, CYTOPLASMIC"/>
    <property type="match status" value="1"/>
</dbReference>
<proteinExistence type="inferred from homology"/>
<dbReference type="SUPFAM" id="SSF101353">
    <property type="entry name" value="Putative anticodon-binding domain of alanyl-tRNA synthetase (AlaRS)"/>
    <property type="match status" value="1"/>
</dbReference>
<protein>
    <recommendedName>
        <fullName evidence="9">Alanine--tRNA ligase</fullName>
        <ecNumber evidence="9">6.1.1.7</ecNumber>
    </recommendedName>
    <alternativeName>
        <fullName evidence="9">Alanyl-tRNA synthetase</fullName>
        <shortName evidence="9">AlaRS</shortName>
    </alternativeName>
</protein>
<dbReference type="HAMAP" id="MF_00036_B">
    <property type="entry name" value="Ala_tRNA_synth_B"/>
    <property type="match status" value="1"/>
</dbReference>
<dbReference type="GO" id="GO:0006419">
    <property type="term" value="P:alanyl-tRNA aminoacylation"/>
    <property type="evidence" value="ECO:0007669"/>
    <property type="project" value="UniProtKB-UniRule"/>
</dbReference>
<keyword evidence="3 9" id="KW-0436">Ligase</keyword>
<reference evidence="11 12" key="1">
    <citation type="journal article" date="2016" name="Nat. Commun.">
        <title>Thousands of microbial genomes shed light on interconnected biogeochemical processes in an aquifer system.</title>
        <authorList>
            <person name="Anantharaman K."/>
            <person name="Brown C.T."/>
            <person name="Hug L.A."/>
            <person name="Sharon I."/>
            <person name="Castelle C.J."/>
            <person name="Probst A.J."/>
            <person name="Thomas B.C."/>
            <person name="Singh A."/>
            <person name="Wilkins M.J."/>
            <person name="Karaoz U."/>
            <person name="Brodie E.L."/>
            <person name="Williams K.H."/>
            <person name="Hubbard S.S."/>
            <person name="Banfield J.F."/>
        </authorList>
    </citation>
    <scope>NUCLEOTIDE SEQUENCE [LARGE SCALE GENOMIC DNA]</scope>
</reference>
<dbReference type="Gene3D" id="3.30.930.10">
    <property type="entry name" value="Bira Bifunctional Protein, Domain 2"/>
    <property type="match status" value="1"/>
</dbReference>
<gene>
    <name evidence="9" type="primary">alaS</name>
    <name evidence="11" type="ORF">A3F25_01730</name>
</gene>
<feature type="binding site" evidence="9">
    <location>
        <position position="556"/>
    </location>
    <ligand>
        <name>Zn(2+)</name>
        <dbReference type="ChEBI" id="CHEBI:29105"/>
    </ligand>
</feature>
<dbReference type="InterPro" id="IPR050058">
    <property type="entry name" value="Ala-tRNA_ligase"/>
</dbReference>
<comment type="function">
    <text evidence="9">Catalyzes the attachment of alanine to tRNA(Ala) in a two-step reaction: alanine is first activated by ATP to form Ala-AMP and then transferred to the acceptor end of tRNA(Ala). Also edits incorrectly charged Ser-tRNA(Ala) and Gly-tRNA(Ala) via its editing domain.</text>
</comment>
<comment type="cofactor">
    <cofactor evidence="9">
        <name>Zn(2+)</name>
        <dbReference type="ChEBI" id="CHEBI:29105"/>
    </cofactor>
    <text evidence="9">Binds 1 zinc ion per subunit.</text>
</comment>
<dbReference type="EC" id="6.1.1.7" evidence="9"/>
<organism evidence="11 12">
    <name type="scientific">Candidatus Yanofskybacteria bacterium RIFCSPHIGHO2_12_FULL_45_19b</name>
    <dbReference type="NCBI Taxonomy" id="1802689"/>
    <lineage>
        <taxon>Bacteria</taxon>
        <taxon>Candidatus Yanofskyibacteriota</taxon>
    </lineage>
</organism>
<dbReference type="Pfam" id="PF07973">
    <property type="entry name" value="tRNA_SAD"/>
    <property type="match status" value="1"/>
</dbReference>
<evidence type="ECO:0000259" key="10">
    <source>
        <dbReference type="PROSITE" id="PS50860"/>
    </source>
</evidence>
<evidence type="ECO:0000256" key="1">
    <source>
        <dbReference type="ARBA" id="ARBA00008226"/>
    </source>
</evidence>
<evidence type="ECO:0000256" key="4">
    <source>
        <dbReference type="ARBA" id="ARBA00022741"/>
    </source>
</evidence>
<comment type="domain">
    <text evidence="9">Consists of three domains; the N-terminal catalytic domain, the editing domain and the C-terminal C-Ala domain. The editing domain removes incorrectly charged amino acids, while the C-Ala domain, along with tRNA(Ala), serves as a bridge to cooperatively bring together the editing and aminoacylation centers thus stimulating deacylation of misacylated tRNAs.</text>
</comment>
<dbReference type="PROSITE" id="PS50860">
    <property type="entry name" value="AA_TRNA_LIGASE_II_ALA"/>
    <property type="match status" value="1"/>
</dbReference>
<dbReference type="InterPro" id="IPR012947">
    <property type="entry name" value="tRNA_SAD"/>
</dbReference>
<name>A0A1F8G696_9BACT</name>
<dbReference type="GO" id="GO:0008270">
    <property type="term" value="F:zinc ion binding"/>
    <property type="evidence" value="ECO:0007669"/>
    <property type="project" value="UniProtKB-UniRule"/>
</dbReference>
<dbReference type="InterPro" id="IPR018165">
    <property type="entry name" value="Ala-tRNA-synth_IIc_core"/>
</dbReference>
<dbReference type="InterPro" id="IPR018164">
    <property type="entry name" value="Ala-tRNA-synth_IIc_N"/>
</dbReference>
<evidence type="ECO:0000256" key="7">
    <source>
        <dbReference type="ARBA" id="ARBA00022917"/>
    </source>
</evidence>
<evidence type="ECO:0000256" key="5">
    <source>
        <dbReference type="ARBA" id="ARBA00022840"/>
    </source>
</evidence>
<dbReference type="PANTHER" id="PTHR11777">
    <property type="entry name" value="ALANYL-TRNA SYNTHETASE"/>
    <property type="match status" value="1"/>
</dbReference>
<sequence length="590" mass="66712">MTSIEIREKFLNFFKAKGHTVIPSASLIPENDPSVLFTTAGMHPLVPFLLGEKHPGGQRLVNVQKCIRTGDIDEVGDSFHHTFFEMLGNWSLGDYFKKEAIEWSYEFLTSSEWLGLDKNRLAISVFAGDEDAPLDQEAYDAWVDSGIPKERIAKLPKKNNWWGMETGPCGPDSEMFYWVGPSASSGQVPEKFDDSDSLWVEIWNDVFMQFNKGNDNKLTPLAKPNVDTGMGLERTLAVVNGLDDNYRTELFWPIIQKIEELSGKKYGESEIVTRSMRIIADHLRAAVFIIGDERGIAPSNVGQGYVLRRLLRRAIRHGNLLGIKENFTTKLASVVIDNFELVYTEFNASWKRVVSELEKEEKKFRKTLEQGLREFSKLKAVTGKDAFNLYQTYGFPIEMSQELAKESDLVVNEEEFKNEFQKHQDLSRTASAGMFKGGLADASTETVRLHTAAHLMLEALRRVLGDHIQQKGSNITAERLRFDFSHGEKVTPEQIAEVEKIVNEQIQKKLPVHFEELPLEEARAVGATGVFEHKYGDKVKVYFIGNSDNYYSKEICGGPHVSNTNELGQFKIIKEESVSAGVRRIKAVVL</sequence>
<comment type="catalytic activity">
    <reaction evidence="9">
        <text>tRNA(Ala) + L-alanine + ATP = L-alanyl-tRNA(Ala) + AMP + diphosphate</text>
        <dbReference type="Rhea" id="RHEA:12540"/>
        <dbReference type="Rhea" id="RHEA-COMP:9657"/>
        <dbReference type="Rhea" id="RHEA-COMP:9923"/>
        <dbReference type="ChEBI" id="CHEBI:30616"/>
        <dbReference type="ChEBI" id="CHEBI:33019"/>
        <dbReference type="ChEBI" id="CHEBI:57972"/>
        <dbReference type="ChEBI" id="CHEBI:78442"/>
        <dbReference type="ChEBI" id="CHEBI:78497"/>
        <dbReference type="ChEBI" id="CHEBI:456215"/>
        <dbReference type="EC" id="6.1.1.7"/>
    </reaction>
</comment>
<evidence type="ECO:0000256" key="6">
    <source>
        <dbReference type="ARBA" id="ARBA00022884"/>
    </source>
</evidence>
<accession>A0A1F8G696</accession>
<feature type="binding site" evidence="9">
    <location>
        <position position="454"/>
    </location>
    <ligand>
        <name>Zn(2+)</name>
        <dbReference type="ChEBI" id="CHEBI:29105"/>
    </ligand>
</feature>
<dbReference type="GO" id="GO:0004813">
    <property type="term" value="F:alanine-tRNA ligase activity"/>
    <property type="evidence" value="ECO:0007669"/>
    <property type="project" value="UniProtKB-UniRule"/>
</dbReference>
<keyword evidence="6 9" id="KW-0694">RNA-binding</keyword>
<evidence type="ECO:0000313" key="12">
    <source>
        <dbReference type="Proteomes" id="UP000177478"/>
    </source>
</evidence>
<dbReference type="SMART" id="SM00863">
    <property type="entry name" value="tRNA_SAD"/>
    <property type="match status" value="1"/>
</dbReference>
<dbReference type="InterPro" id="IPR018163">
    <property type="entry name" value="Thr/Ala-tRNA-synth_IIc_edit"/>
</dbReference>
<dbReference type="Pfam" id="PF01411">
    <property type="entry name" value="tRNA-synt_2c"/>
    <property type="match status" value="1"/>
</dbReference>
<feature type="binding site" evidence="9">
    <location>
        <position position="450"/>
    </location>
    <ligand>
        <name>Zn(2+)</name>
        <dbReference type="ChEBI" id="CHEBI:29105"/>
    </ligand>
</feature>
<dbReference type="SUPFAM" id="SSF55186">
    <property type="entry name" value="ThrRS/AlaRS common domain"/>
    <property type="match status" value="1"/>
</dbReference>
<keyword evidence="9" id="KW-0963">Cytoplasm</keyword>
<keyword evidence="7 9" id="KW-0648">Protein biosynthesis</keyword>
<dbReference type="InterPro" id="IPR002318">
    <property type="entry name" value="Ala-tRNA-lgiase_IIc"/>
</dbReference>
<dbReference type="GO" id="GO:0005829">
    <property type="term" value="C:cytosol"/>
    <property type="evidence" value="ECO:0007669"/>
    <property type="project" value="TreeGrafter"/>
</dbReference>
<dbReference type="InterPro" id="IPR018162">
    <property type="entry name" value="Ala-tRNA-ligase_IIc_anticod-bd"/>
</dbReference>
<dbReference type="Gene3D" id="3.30.54.20">
    <property type="match status" value="1"/>
</dbReference>
<comment type="subcellular location">
    <subcellularLocation>
        <location evidence="9">Cytoplasm</location>
    </subcellularLocation>
</comment>
<evidence type="ECO:0000256" key="8">
    <source>
        <dbReference type="ARBA" id="ARBA00023146"/>
    </source>
</evidence>
<dbReference type="InterPro" id="IPR023033">
    <property type="entry name" value="Ala_tRNA_ligase_euk/bac"/>
</dbReference>
<dbReference type="GO" id="GO:0002161">
    <property type="term" value="F:aminoacyl-tRNA deacylase activity"/>
    <property type="evidence" value="ECO:0007669"/>
    <property type="project" value="TreeGrafter"/>
</dbReference>
<dbReference type="PRINTS" id="PR00980">
    <property type="entry name" value="TRNASYNTHALA"/>
</dbReference>
<dbReference type="Gene3D" id="3.30.980.10">
    <property type="entry name" value="Threonyl-trna Synthetase, Chain A, domain 2"/>
    <property type="match status" value="1"/>
</dbReference>
<dbReference type="EMBL" id="MGKD01000009">
    <property type="protein sequence ID" value="OGN20039.1"/>
    <property type="molecule type" value="Genomic_DNA"/>
</dbReference>
<dbReference type="Proteomes" id="UP000177478">
    <property type="component" value="Unassembled WGS sequence"/>
</dbReference>
<dbReference type="CDD" id="cd00673">
    <property type="entry name" value="AlaRS_core"/>
    <property type="match status" value="1"/>
</dbReference>
<evidence type="ECO:0000313" key="11">
    <source>
        <dbReference type="EMBL" id="OGN20039.1"/>
    </source>
</evidence>
<dbReference type="GO" id="GO:0005524">
    <property type="term" value="F:ATP binding"/>
    <property type="evidence" value="ECO:0007669"/>
    <property type="project" value="UniProtKB-UniRule"/>
</dbReference>
<dbReference type="SUPFAM" id="SSF55681">
    <property type="entry name" value="Class II aaRS and biotin synthetases"/>
    <property type="match status" value="1"/>
</dbReference>
<dbReference type="STRING" id="1802689.A3F25_01730"/>
<keyword evidence="2 9" id="KW-0820">tRNA-binding</keyword>